<dbReference type="GO" id="GO:0008137">
    <property type="term" value="F:NADH dehydrogenase (ubiquinone) activity"/>
    <property type="evidence" value="ECO:0007669"/>
    <property type="project" value="UniProtKB-EC"/>
</dbReference>
<dbReference type="InterPro" id="IPR010934">
    <property type="entry name" value="NADH_DH_su5_C"/>
</dbReference>
<feature type="domain" description="NADH:quinone oxidoreductase/Mrp antiporter transmembrane" evidence="18">
    <location>
        <begin position="106"/>
        <end position="385"/>
    </location>
</feature>
<keyword evidence="7 17" id="KW-0812">Transmembrane</keyword>
<dbReference type="GO" id="GO:0042773">
    <property type="term" value="P:ATP synthesis coupled electron transport"/>
    <property type="evidence" value="ECO:0007669"/>
    <property type="project" value="InterPro"/>
</dbReference>
<dbReference type="GO" id="GO:0015990">
    <property type="term" value="P:electron transport coupled proton transport"/>
    <property type="evidence" value="ECO:0007669"/>
    <property type="project" value="TreeGrafter"/>
</dbReference>
<dbReference type="EMBL" id="MK423964">
    <property type="protein sequence ID" value="QIT06537.1"/>
    <property type="molecule type" value="Genomic_DNA"/>
</dbReference>
<feature type="transmembrane region" description="Helical" evidence="17">
    <location>
        <begin position="450"/>
        <end position="469"/>
    </location>
</feature>
<dbReference type="GO" id="GO:0005743">
    <property type="term" value="C:mitochondrial inner membrane"/>
    <property type="evidence" value="ECO:0007669"/>
    <property type="project" value="UniProtKB-SubCell"/>
</dbReference>
<feature type="transmembrane region" description="Helical" evidence="17">
    <location>
        <begin position="294"/>
        <end position="315"/>
    </location>
</feature>
<dbReference type="AlphaFoldDB" id="A0A6H0EXM7"/>
<evidence type="ECO:0000256" key="8">
    <source>
        <dbReference type="ARBA" id="ARBA00022792"/>
    </source>
</evidence>
<dbReference type="Pfam" id="PF00361">
    <property type="entry name" value="Proton_antipo_M"/>
    <property type="match status" value="1"/>
</dbReference>
<evidence type="ECO:0000256" key="15">
    <source>
        <dbReference type="ARBA" id="ARBA00023136"/>
    </source>
</evidence>
<evidence type="ECO:0000256" key="1">
    <source>
        <dbReference type="ARBA" id="ARBA00003257"/>
    </source>
</evidence>
<evidence type="ECO:0000259" key="19">
    <source>
        <dbReference type="Pfam" id="PF00662"/>
    </source>
</evidence>
<evidence type="ECO:0000256" key="16">
    <source>
        <dbReference type="ARBA" id="ARBA00049551"/>
    </source>
</evidence>
<feature type="transmembrane region" description="Helical" evidence="17">
    <location>
        <begin position="89"/>
        <end position="106"/>
    </location>
</feature>
<evidence type="ECO:0000256" key="6">
    <source>
        <dbReference type="ARBA" id="ARBA00022660"/>
    </source>
</evidence>
<accession>A0A6H0EXM7</accession>
<feature type="transmembrane region" description="Helical" evidence="17">
    <location>
        <begin position="540"/>
        <end position="559"/>
    </location>
</feature>
<feature type="transmembrane region" description="Helical" evidence="17">
    <location>
        <begin position="336"/>
        <end position="355"/>
    </location>
</feature>
<keyword evidence="12 17" id="KW-0520">NAD</keyword>
<protein>
    <recommendedName>
        <fullName evidence="4 17">NADH-ubiquinone oxidoreductase chain 5</fullName>
        <ecNumber evidence="3 17">7.1.1.2</ecNumber>
    </recommendedName>
</protein>
<evidence type="ECO:0000256" key="17">
    <source>
        <dbReference type="RuleBase" id="RU003404"/>
    </source>
</evidence>
<feature type="transmembrane region" description="Helical" evidence="17">
    <location>
        <begin position="243"/>
        <end position="262"/>
    </location>
</feature>
<evidence type="ECO:0000259" key="20">
    <source>
        <dbReference type="Pfam" id="PF06455"/>
    </source>
</evidence>
<evidence type="ECO:0000256" key="12">
    <source>
        <dbReference type="ARBA" id="ARBA00023027"/>
    </source>
</evidence>
<feature type="transmembrane region" description="Helical" evidence="17">
    <location>
        <begin position="112"/>
        <end position="130"/>
    </location>
</feature>
<comment type="similarity">
    <text evidence="17">Belongs to the complex I subunit 5 family.</text>
</comment>
<evidence type="ECO:0000256" key="5">
    <source>
        <dbReference type="ARBA" id="ARBA00022448"/>
    </source>
</evidence>
<comment type="function">
    <text evidence="1">Core subunit of the mitochondrial membrane respiratory chain NADH dehydrogenase (Complex I) that is believed to belong to the minimal assembly required for catalysis. Complex I functions in the transfer of electrons from NADH to the respiratory chain. The immediate electron acceptor for the enzyme is believed to be ubiquinone.</text>
</comment>
<evidence type="ECO:0000256" key="14">
    <source>
        <dbReference type="ARBA" id="ARBA00023128"/>
    </source>
</evidence>
<evidence type="ECO:0000256" key="10">
    <source>
        <dbReference type="ARBA" id="ARBA00022982"/>
    </source>
</evidence>
<evidence type="ECO:0000256" key="13">
    <source>
        <dbReference type="ARBA" id="ARBA00023075"/>
    </source>
</evidence>
<reference evidence="21" key="1">
    <citation type="submission" date="2019-01" db="EMBL/GenBank/DDBJ databases">
        <title>Mitochondrial phylogenomics of Collembola.</title>
        <authorList>
            <person name="Sun X."/>
            <person name="Xie Z.-J."/>
            <person name="Dong J."/>
            <person name="Yu D.-Y."/>
        </authorList>
    </citation>
    <scope>NUCLEOTIDE SEQUENCE</scope>
</reference>
<keyword evidence="13 17" id="KW-0830">Ubiquinone</keyword>
<keyword evidence="8" id="KW-0999">Mitochondrion inner membrane</keyword>
<feature type="transmembrane region" description="Helical" evidence="17">
    <location>
        <begin position="481"/>
        <end position="500"/>
    </location>
</feature>
<evidence type="ECO:0000256" key="9">
    <source>
        <dbReference type="ARBA" id="ARBA00022967"/>
    </source>
</evidence>
<keyword evidence="11 17" id="KW-1133">Transmembrane helix</keyword>
<dbReference type="Pfam" id="PF06455">
    <property type="entry name" value="NADH5_C"/>
    <property type="match status" value="1"/>
</dbReference>
<dbReference type="GO" id="GO:0003954">
    <property type="term" value="F:NADH dehydrogenase activity"/>
    <property type="evidence" value="ECO:0007669"/>
    <property type="project" value="TreeGrafter"/>
</dbReference>
<keyword evidence="5 17" id="KW-0813">Transport</keyword>
<comment type="subcellular location">
    <subcellularLocation>
        <location evidence="2">Mitochondrion inner membrane</location>
        <topology evidence="2">Multi-pass membrane protein</topology>
    </subcellularLocation>
</comment>
<evidence type="ECO:0000256" key="4">
    <source>
        <dbReference type="ARBA" id="ARBA00021096"/>
    </source>
</evidence>
<feature type="transmembrane region" description="Helical" evidence="17">
    <location>
        <begin position="6"/>
        <end position="27"/>
    </location>
</feature>
<keyword evidence="14 17" id="KW-0496">Mitochondrion</keyword>
<feature type="transmembrane region" description="Helical" evidence="17">
    <location>
        <begin position="59"/>
        <end position="77"/>
    </location>
</feature>
<keyword evidence="10" id="KW-0249">Electron transport</keyword>
<sequence>MNKLGFFLSSFLFSVCCIMFPFSLYLYHLEKVIFVEFDIAGVMNSVSFSYLILFDWMSSLFIAVVSLISLIVFIYSTSYMSADPQQPKFLILVFMFVVSMYLMIISPNLMSILLGWDGLGLVSYGLVIYYQSWKSFNSGMITLLSNRVGDLAILVSICWAINFGSVSVYDFQNYFSSSIMMGVLAFTCVLAAMTKSAQIPFSAWLPAAMAAPTPVSSLVHSSTLVTAGVYLLVRFNFLCYFNYYLMLISMLTMVMSGVSALFETDLKKIIALSTLSQLAVMMFILSLGSTELSFFHLVTHALFKSLLFLCAGFYIHSNFNWQDSRLFVNSMRTFPVFSTYFSIASLALSGFPFLAGFYSKDLIIEYFFSSGSTSLPLFCLLVVATGLTLVYSLRLIILIFMFSSKKVVWVSQEDWTMAAPMGILFLASITAGSGLSWLILPGFFIPIPQYVKMLVIVLLSLIYLFMMGFYKISMGYRYSWFLGLMWGLPSISSNLMIYLMNKSIYYIKLVDQGWLEIMGGQGLSTLGSKLSMHLDKSNLVNVKLILSGLFIFILTISVLL</sequence>
<feature type="transmembrane region" description="Helical" evidence="17">
    <location>
        <begin position="175"/>
        <end position="194"/>
    </location>
</feature>
<dbReference type="PRINTS" id="PR01434">
    <property type="entry name" value="NADHDHGNASE5"/>
</dbReference>
<dbReference type="InterPro" id="IPR001516">
    <property type="entry name" value="Proton_antipo_N"/>
</dbReference>
<evidence type="ECO:0000256" key="7">
    <source>
        <dbReference type="ARBA" id="ARBA00022692"/>
    </source>
</evidence>
<feature type="transmembrane region" description="Helical" evidence="17">
    <location>
        <begin position="151"/>
        <end position="169"/>
    </location>
</feature>
<dbReference type="PANTHER" id="PTHR42829">
    <property type="entry name" value="NADH-UBIQUINONE OXIDOREDUCTASE CHAIN 5"/>
    <property type="match status" value="1"/>
</dbReference>
<feature type="transmembrane region" description="Helical" evidence="17">
    <location>
        <begin position="375"/>
        <end position="402"/>
    </location>
</feature>
<comment type="catalytic activity">
    <reaction evidence="16 17">
        <text>a ubiquinone + NADH + 5 H(+)(in) = a ubiquinol + NAD(+) + 4 H(+)(out)</text>
        <dbReference type="Rhea" id="RHEA:29091"/>
        <dbReference type="Rhea" id="RHEA-COMP:9565"/>
        <dbReference type="Rhea" id="RHEA-COMP:9566"/>
        <dbReference type="ChEBI" id="CHEBI:15378"/>
        <dbReference type="ChEBI" id="CHEBI:16389"/>
        <dbReference type="ChEBI" id="CHEBI:17976"/>
        <dbReference type="ChEBI" id="CHEBI:57540"/>
        <dbReference type="ChEBI" id="CHEBI:57945"/>
        <dbReference type="EC" id="7.1.1.2"/>
    </reaction>
</comment>
<feature type="transmembrane region" description="Helical" evidence="17">
    <location>
        <begin position="34"/>
        <end position="53"/>
    </location>
</feature>
<gene>
    <name evidence="21" type="primary">ND5</name>
</gene>
<dbReference type="PANTHER" id="PTHR42829:SF2">
    <property type="entry name" value="NADH-UBIQUINONE OXIDOREDUCTASE CHAIN 5"/>
    <property type="match status" value="1"/>
</dbReference>
<organism evidence="21">
    <name type="scientific">Sminthurides bifidus</name>
    <dbReference type="NCBI Taxonomy" id="2584528"/>
    <lineage>
        <taxon>Eukaryota</taxon>
        <taxon>Metazoa</taxon>
        <taxon>Ecdysozoa</taxon>
        <taxon>Arthropoda</taxon>
        <taxon>Hexapoda</taxon>
        <taxon>Collembola</taxon>
        <taxon>Symphypleona</taxon>
        <taxon>Sminthurididae</taxon>
        <taxon>Sminthurides</taxon>
    </lineage>
</organism>
<feature type="transmembrane region" description="Helical" evidence="17">
    <location>
        <begin position="423"/>
        <end position="444"/>
    </location>
</feature>
<evidence type="ECO:0000313" key="21">
    <source>
        <dbReference type="EMBL" id="QIT06537.1"/>
    </source>
</evidence>
<evidence type="ECO:0000259" key="18">
    <source>
        <dbReference type="Pfam" id="PF00361"/>
    </source>
</evidence>
<dbReference type="Pfam" id="PF00662">
    <property type="entry name" value="Proton_antipo_N"/>
    <property type="match status" value="1"/>
</dbReference>
<feature type="domain" description="NADH dehydrogenase subunit 5 C-terminal" evidence="20">
    <location>
        <begin position="391"/>
        <end position="558"/>
    </location>
</feature>
<evidence type="ECO:0000256" key="2">
    <source>
        <dbReference type="ARBA" id="ARBA00004448"/>
    </source>
</evidence>
<keyword evidence="9" id="KW-1278">Translocase</keyword>
<evidence type="ECO:0000256" key="3">
    <source>
        <dbReference type="ARBA" id="ARBA00012944"/>
    </source>
</evidence>
<comment type="function">
    <text evidence="17">Core subunit of the mitochondrial membrane respiratory chain NADH dehydrogenase (Complex I) which catalyzes electron transfer from NADH through the respiratory chain, using ubiquinone as an electron acceptor. Essential for the catalytic activity and assembly of complex I.</text>
</comment>
<feature type="transmembrane region" description="Helical" evidence="17">
    <location>
        <begin position="269"/>
        <end position="288"/>
    </location>
</feature>
<keyword evidence="15 17" id="KW-0472">Membrane</keyword>
<dbReference type="InterPro" id="IPR001750">
    <property type="entry name" value="ND/Mrp_TM"/>
</dbReference>
<keyword evidence="6" id="KW-0679">Respiratory chain</keyword>
<dbReference type="InterPro" id="IPR003945">
    <property type="entry name" value="NU5C-like"/>
</dbReference>
<feature type="domain" description="NADH-Ubiquinone oxidoreductase (complex I) chain 5 N-terminal" evidence="19">
    <location>
        <begin position="44"/>
        <end position="89"/>
    </location>
</feature>
<evidence type="ECO:0000256" key="11">
    <source>
        <dbReference type="ARBA" id="ARBA00022989"/>
    </source>
</evidence>
<dbReference type="EC" id="7.1.1.2" evidence="3 17"/>
<geneLocation type="mitochondrion" evidence="21"/>
<proteinExistence type="inferred from homology"/>
<name>A0A6H0EXM7_9HEXA</name>